<keyword evidence="4" id="KW-0235">DNA replication</keyword>
<dbReference type="EMBL" id="BSOJ01000012">
    <property type="protein sequence ID" value="GLR26083.1"/>
    <property type="molecule type" value="Genomic_DNA"/>
</dbReference>
<keyword evidence="7 17" id="KW-0378">Hydrolase</keyword>
<dbReference type="InterPro" id="IPR036206">
    <property type="entry name" value="ThiamineP_synth_sf"/>
</dbReference>
<dbReference type="InterPro" id="IPR015797">
    <property type="entry name" value="NUDIX_hydrolase-like_dom_sf"/>
</dbReference>
<dbReference type="SUPFAM" id="SSF55811">
    <property type="entry name" value="Nudix"/>
    <property type="match status" value="1"/>
</dbReference>
<evidence type="ECO:0000256" key="8">
    <source>
        <dbReference type="ARBA" id="ARBA00022842"/>
    </source>
</evidence>
<dbReference type="InterPro" id="IPR000086">
    <property type="entry name" value="NUDIX_hydrolase_dom"/>
</dbReference>
<dbReference type="EC" id="3.6.1.55" evidence="12"/>
<dbReference type="InterPro" id="IPR047127">
    <property type="entry name" value="MutT-like"/>
</dbReference>
<dbReference type="Gene3D" id="3.20.20.70">
    <property type="entry name" value="Aldolase class I"/>
    <property type="match status" value="1"/>
</dbReference>
<dbReference type="PANTHER" id="PTHR47707">
    <property type="entry name" value="8-OXO-DGTP DIPHOSPHATASE"/>
    <property type="match status" value="1"/>
</dbReference>
<dbReference type="PROSITE" id="PS00893">
    <property type="entry name" value="NUDIX_BOX"/>
    <property type="match status" value="1"/>
</dbReference>
<evidence type="ECO:0000256" key="7">
    <source>
        <dbReference type="ARBA" id="ARBA00022801"/>
    </source>
</evidence>
<evidence type="ECO:0000256" key="5">
    <source>
        <dbReference type="ARBA" id="ARBA00022723"/>
    </source>
</evidence>
<keyword evidence="8" id="KW-0460">Magnesium</keyword>
<evidence type="ECO:0000256" key="9">
    <source>
        <dbReference type="ARBA" id="ARBA00023204"/>
    </source>
</evidence>
<keyword evidence="3" id="KW-0515">Mutator protein</keyword>
<evidence type="ECO:0000256" key="1">
    <source>
        <dbReference type="ARBA" id="ARBA00001946"/>
    </source>
</evidence>
<protein>
    <recommendedName>
        <fullName evidence="13">8-oxo-dGTP diphosphatase</fullName>
        <ecNumber evidence="12">3.6.1.55</ecNumber>
    </recommendedName>
    <alternativeName>
        <fullName evidence="16">7,8-dihydro-8-oxoguanine-triphosphatase</fullName>
    </alternativeName>
    <alternativeName>
        <fullName evidence="15">Mutator protein MutT</fullName>
    </alternativeName>
    <alternativeName>
        <fullName evidence="14">dGTP pyrophosphohydrolase</fullName>
    </alternativeName>
</protein>
<evidence type="ECO:0000256" key="16">
    <source>
        <dbReference type="ARBA" id="ARBA00042798"/>
    </source>
</evidence>
<evidence type="ECO:0000256" key="12">
    <source>
        <dbReference type="ARBA" id="ARBA00038905"/>
    </source>
</evidence>
<gene>
    <name evidence="19" type="ORF">GCM10007875_11710</name>
</gene>
<dbReference type="PRINTS" id="PR00502">
    <property type="entry name" value="NUDIXFAMILY"/>
</dbReference>
<dbReference type="Proteomes" id="UP001156664">
    <property type="component" value="Unassembled WGS sequence"/>
</dbReference>
<dbReference type="Pfam" id="PF02581">
    <property type="entry name" value="TMP-TENI"/>
    <property type="match status" value="1"/>
</dbReference>
<evidence type="ECO:0000256" key="15">
    <source>
        <dbReference type="ARBA" id="ARBA00041979"/>
    </source>
</evidence>
<dbReference type="CDD" id="cd00564">
    <property type="entry name" value="TMP_TenI"/>
    <property type="match status" value="1"/>
</dbReference>
<evidence type="ECO:0000259" key="18">
    <source>
        <dbReference type="PROSITE" id="PS51462"/>
    </source>
</evidence>
<evidence type="ECO:0000256" key="10">
    <source>
        <dbReference type="ARBA" id="ARBA00035861"/>
    </source>
</evidence>
<dbReference type="Pfam" id="PF00293">
    <property type="entry name" value="NUDIX"/>
    <property type="match status" value="1"/>
</dbReference>
<dbReference type="SUPFAM" id="SSF51391">
    <property type="entry name" value="Thiamin phosphate synthase"/>
    <property type="match status" value="1"/>
</dbReference>
<accession>A0ABQ5YT29</accession>
<evidence type="ECO:0000256" key="4">
    <source>
        <dbReference type="ARBA" id="ARBA00022705"/>
    </source>
</evidence>
<sequence>MTKRVDVAVGVVCRPDGTVLWGSRPEGKPYAGYWEFPGGKVEPGESVWQALVRELREELGIEALQGGPWFIIEHDYEHAKVRLHLYRIWEFKGEPASLENQHFCWAGLQPDSISPILPATAPMLPVLNQPTFMAITGFQQMGTDYAHRLEAGLKAHAAIVQFRETGLSDEALVESYRLTVALCERYRAPLCINSATYRVLLDLAEKYSDFEFEDHASNRVHLTHSDLLKGNAFNARAVGASVHCPESLALAFDQGLQYAVLGAVKETGSHPGQKGIGWQGFAQMVEEARLPVYAVGGLSSADLNDAWRHGAHGVAMISAWGASTSCTVAS</sequence>
<dbReference type="InterPro" id="IPR013785">
    <property type="entry name" value="Aldolase_TIM"/>
</dbReference>
<dbReference type="PANTHER" id="PTHR47707:SF1">
    <property type="entry name" value="NUDIX HYDROLASE FAMILY PROTEIN"/>
    <property type="match status" value="1"/>
</dbReference>
<evidence type="ECO:0000313" key="19">
    <source>
        <dbReference type="EMBL" id="GLR26083.1"/>
    </source>
</evidence>
<evidence type="ECO:0000256" key="14">
    <source>
        <dbReference type="ARBA" id="ARBA00041592"/>
    </source>
</evidence>
<evidence type="ECO:0000256" key="6">
    <source>
        <dbReference type="ARBA" id="ARBA00022763"/>
    </source>
</evidence>
<dbReference type="InterPro" id="IPR020084">
    <property type="entry name" value="NUDIX_hydrolase_CS"/>
</dbReference>
<name>A0ABQ5YT29_9BURK</name>
<feature type="domain" description="Nudix hydrolase" evidence="18">
    <location>
        <begin position="2"/>
        <end position="131"/>
    </location>
</feature>
<keyword evidence="20" id="KW-1185">Reference proteome</keyword>
<evidence type="ECO:0000256" key="11">
    <source>
        <dbReference type="ARBA" id="ARBA00036904"/>
    </source>
</evidence>
<dbReference type="InterPro" id="IPR022998">
    <property type="entry name" value="ThiamineP_synth_TenI"/>
</dbReference>
<evidence type="ECO:0000256" key="2">
    <source>
        <dbReference type="ARBA" id="ARBA00005582"/>
    </source>
</evidence>
<evidence type="ECO:0000256" key="3">
    <source>
        <dbReference type="ARBA" id="ARBA00022457"/>
    </source>
</evidence>
<comment type="catalytic activity">
    <reaction evidence="10">
        <text>8-oxo-dGTP + H2O = 8-oxo-dGMP + diphosphate + H(+)</text>
        <dbReference type="Rhea" id="RHEA:31575"/>
        <dbReference type="ChEBI" id="CHEBI:15377"/>
        <dbReference type="ChEBI" id="CHEBI:15378"/>
        <dbReference type="ChEBI" id="CHEBI:33019"/>
        <dbReference type="ChEBI" id="CHEBI:63224"/>
        <dbReference type="ChEBI" id="CHEBI:77896"/>
        <dbReference type="EC" id="3.6.1.55"/>
    </reaction>
</comment>
<dbReference type="RefSeq" id="WP_284280559.1">
    <property type="nucleotide sequence ID" value="NZ_BSOJ01000012.1"/>
</dbReference>
<dbReference type="Gene3D" id="3.90.79.10">
    <property type="entry name" value="Nucleoside Triphosphate Pyrophosphohydrolase"/>
    <property type="match status" value="1"/>
</dbReference>
<evidence type="ECO:0000256" key="17">
    <source>
        <dbReference type="RuleBase" id="RU003476"/>
    </source>
</evidence>
<keyword evidence="6" id="KW-0227">DNA damage</keyword>
<comment type="catalytic activity">
    <reaction evidence="11">
        <text>8-oxo-GTP + H2O = 8-oxo-GMP + diphosphate + H(+)</text>
        <dbReference type="Rhea" id="RHEA:67616"/>
        <dbReference type="ChEBI" id="CHEBI:15377"/>
        <dbReference type="ChEBI" id="CHEBI:15378"/>
        <dbReference type="ChEBI" id="CHEBI:33019"/>
        <dbReference type="ChEBI" id="CHEBI:143553"/>
        <dbReference type="ChEBI" id="CHEBI:145694"/>
    </reaction>
</comment>
<keyword evidence="9" id="KW-0234">DNA repair</keyword>
<proteinExistence type="inferred from homology"/>
<comment type="cofactor">
    <cofactor evidence="1">
        <name>Mg(2+)</name>
        <dbReference type="ChEBI" id="CHEBI:18420"/>
    </cofactor>
</comment>
<organism evidence="19 20">
    <name type="scientific">Limnobacter litoralis</name>
    <dbReference type="NCBI Taxonomy" id="481366"/>
    <lineage>
        <taxon>Bacteria</taxon>
        <taxon>Pseudomonadati</taxon>
        <taxon>Pseudomonadota</taxon>
        <taxon>Betaproteobacteria</taxon>
        <taxon>Burkholderiales</taxon>
        <taxon>Burkholderiaceae</taxon>
        <taxon>Limnobacter</taxon>
    </lineage>
</organism>
<comment type="similarity">
    <text evidence="2 17">Belongs to the Nudix hydrolase family.</text>
</comment>
<dbReference type="PROSITE" id="PS51462">
    <property type="entry name" value="NUDIX"/>
    <property type="match status" value="1"/>
</dbReference>
<keyword evidence="5" id="KW-0479">Metal-binding</keyword>
<evidence type="ECO:0000313" key="20">
    <source>
        <dbReference type="Proteomes" id="UP001156664"/>
    </source>
</evidence>
<comment type="caution">
    <text evidence="19">The sequence shown here is derived from an EMBL/GenBank/DDBJ whole genome shotgun (WGS) entry which is preliminary data.</text>
</comment>
<dbReference type="CDD" id="cd03425">
    <property type="entry name" value="NUDIX_MutT_NudA_like"/>
    <property type="match status" value="1"/>
</dbReference>
<reference evidence="20" key="1">
    <citation type="journal article" date="2019" name="Int. J. Syst. Evol. Microbiol.">
        <title>The Global Catalogue of Microorganisms (GCM) 10K type strain sequencing project: providing services to taxonomists for standard genome sequencing and annotation.</title>
        <authorList>
            <consortium name="The Broad Institute Genomics Platform"/>
            <consortium name="The Broad Institute Genome Sequencing Center for Infectious Disease"/>
            <person name="Wu L."/>
            <person name="Ma J."/>
        </authorList>
    </citation>
    <scope>NUCLEOTIDE SEQUENCE [LARGE SCALE GENOMIC DNA]</scope>
    <source>
        <strain evidence="20">NBRC 105857</strain>
    </source>
</reference>
<dbReference type="InterPro" id="IPR020476">
    <property type="entry name" value="Nudix_hydrolase"/>
</dbReference>
<dbReference type="NCBIfam" id="NF006530">
    <property type="entry name" value="PRK08999.1"/>
    <property type="match status" value="1"/>
</dbReference>
<evidence type="ECO:0000256" key="13">
    <source>
        <dbReference type="ARBA" id="ARBA00040794"/>
    </source>
</evidence>